<dbReference type="InterPro" id="IPR013783">
    <property type="entry name" value="Ig-like_fold"/>
</dbReference>
<dbReference type="SUPFAM" id="SSF56436">
    <property type="entry name" value="C-type lectin-like"/>
    <property type="match status" value="1"/>
</dbReference>
<evidence type="ECO:0000313" key="3">
    <source>
        <dbReference type="Proteomes" id="UP000298112"/>
    </source>
</evidence>
<dbReference type="InterPro" id="IPR016186">
    <property type="entry name" value="C-type_lectin-like/link_sf"/>
</dbReference>
<organism evidence="2 3">
    <name type="scientific">Leptospira vanthielii</name>
    <dbReference type="NCBI Taxonomy" id="293085"/>
    <lineage>
        <taxon>Bacteria</taxon>
        <taxon>Pseudomonadati</taxon>
        <taxon>Spirochaetota</taxon>
        <taxon>Spirochaetia</taxon>
        <taxon>Leptospirales</taxon>
        <taxon>Leptospiraceae</taxon>
        <taxon>Leptospira</taxon>
    </lineage>
</organism>
<dbReference type="RefSeq" id="WP_002976655.1">
    <property type="nucleotide sequence ID" value="NZ_RQHF01000007.1"/>
</dbReference>
<dbReference type="InterPro" id="IPR016187">
    <property type="entry name" value="CTDL_fold"/>
</dbReference>
<dbReference type="Gene3D" id="3.10.100.10">
    <property type="entry name" value="Mannose-Binding Protein A, subunit A"/>
    <property type="match status" value="1"/>
</dbReference>
<dbReference type="CDD" id="cd00063">
    <property type="entry name" value="FN3"/>
    <property type="match status" value="1"/>
</dbReference>
<dbReference type="InterPro" id="IPR011448">
    <property type="entry name" value="DUF1554"/>
</dbReference>
<sequence>MIIKILKVTILVLILGQYCKPTEVCNINDSDSQCGLNNILVQTDCSLTSSSPSKPQNFSGLPSNGQIVLNWNPVHCSSHYNVYWSVTPNINVITANKIITQGTKLTHAGIINGITYYYAISAENSINHKESPLSEEVFFTPAITTLKTYVTAVTYSILSIGSIAGADTICNNDSGKPAGGSSYKALLVDETGCIGSTPCRRASITANIGDGQIDWVLKPNTNYVRSDGVTPIMTTNVNGLFIFGTLTNGWTSATLTGISGISGTWNTFAGLTCTNYSVNSGSVTTTQYQQTGSVSLSGASLVCANPYYLLCIEQ</sequence>
<protein>
    <submittedName>
        <fullName evidence="2">DUF1554 domain-containing protein</fullName>
    </submittedName>
</protein>
<evidence type="ECO:0000259" key="1">
    <source>
        <dbReference type="PROSITE" id="PS50853"/>
    </source>
</evidence>
<accession>A0ABY2NU21</accession>
<dbReference type="SUPFAM" id="SSF49265">
    <property type="entry name" value="Fibronectin type III"/>
    <property type="match status" value="1"/>
</dbReference>
<dbReference type="EMBL" id="RQHF01000007">
    <property type="protein sequence ID" value="TGM61497.1"/>
    <property type="molecule type" value="Genomic_DNA"/>
</dbReference>
<dbReference type="InterPro" id="IPR003961">
    <property type="entry name" value="FN3_dom"/>
</dbReference>
<keyword evidence="3" id="KW-1185">Reference proteome</keyword>
<proteinExistence type="predicted"/>
<evidence type="ECO:0000313" key="2">
    <source>
        <dbReference type="EMBL" id="TGM61497.1"/>
    </source>
</evidence>
<dbReference type="Proteomes" id="UP000298112">
    <property type="component" value="Unassembled WGS sequence"/>
</dbReference>
<comment type="caution">
    <text evidence="2">The sequence shown here is derived from an EMBL/GenBank/DDBJ whole genome shotgun (WGS) entry which is preliminary data.</text>
</comment>
<dbReference type="InterPro" id="IPR036116">
    <property type="entry name" value="FN3_sf"/>
</dbReference>
<dbReference type="Pfam" id="PF07588">
    <property type="entry name" value="DUF1554"/>
    <property type="match status" value="1"/>
</dbReference>
<name>A0ABY2NU21_9LEPT</name>
<dbReference type="PROSITE" id="PS50853">
    <property type="entry name" value="FN3"/>
    <property type="match status" value="1"/>
</dbReference>
<reference evidence="3" key="1">
    <citation type="journal article" date="2019" name="PLoS Negl. Trop. Dis.">
        <title>Revisiting the worldwide diversity of Leptospira species in the environment.</title>
        <authorList>
            <person name="Vincent A.T."/>
            <person name="Schiettekatte O."/>
            <person name="Bourhy P."/>
            <person name="Veyrier F.J."/>
            <person name="Picardeau M."/>
        </authorList>
    </citation>
    <scope>NUCLEOTIDE SEQUENCE [LARGE SCALE GENOMIC DNA]</scope>
    <source>
        <strain evidence="3">201601955</strain>
    </source>
</reference>
<dbReference type="Gene3D" id="2.60.40.10">
    <property type="entry name" value="Immunoglobulins"/>
    <property type="match status" value="1"/>
</dbReference>
<gene>
    <name evidence="2" type="ORF">EHQ95_01705</name>
</gene>
<feature type="domain" description="Fibronectin type-III" evidence="1">
    <location>
        <begin position="51"/>
        <end position="144"/>
    </location>
</feature>